<dbReference type="Proteomes" id="UP000094224">
    <property type="component" value="Unassembled WGS sequence"/>
</dbReference>
<keyword evidence="4" id="KW-1185">Reference proteome</keyword>
<dbReference type="AlphaFoldDB" id="A0A1E3T9R6"/>
<feature type="chain" id="PRO_5039295779" description="DUF732 domain-containing protein" evidence="1">
    <location>
        <begin position="30"/>
        <end position="117"/>
    </location>
</feature>
<feature type="signal peptide" evidence="1">
    <location>
        <begin position="1"/>
        <end position="29"/>
    </location>
</feature>
<reference evidence="4" key="1">
    <citation type="submission" date="2016-09" db="EMBL/GenBank/DDBJ databases">
        <authorList>
            <person name="Greninger A.L."/>
            <person name="Jerome K.R."/>
            <person name="Mcnair B."/>
            <person name="Wallis C."/>
            <person name="Fang F."/>
        </authorList>
    </citation>
    <scope>NUCLEOTIDE SEQUENCE [LARGE SCALE GENOMIC DNA]</scope>
    <source>
        <strain evidence="4">BC1_M4</strain>
    </source>
</reference>
<sequence length="117" mass="12544">MQPNRSSRWLALPMLVGAALVGSTATATATPQDDAYLAQLRAVGLTWPPRTEEALIGEAHLICYDLSWGWTPQEIADDVHAHLDKRGVTLLDVGTMVNAAHSTYCPGNVCDAPTLCT</sequence>
<evidence type="ECO:0000259" key="2">
    <source>
        <dbReference type="Pfam" id="PF05305"/>
    </source>
</evidence>
<protein>
    <recommendedName>
        <fullName evidence="2">DUF732 domain-containing protein</fullName>
    </recommendedName>
</protein>
<name>A0A1E3T9R6_9MYCO</name>
<comment type="caution">
    <text evidence="3">The sequence shown here is derived from an EMBL/GenBank/DDBJ whole genome shotgun (WGS) entry which is preliminary data.</text>
</comment>
<accession>A0A1E3T9R6</accession>
<gene>
    <name evidence="3" type="ORF">BHQ21_00990</name>
</gene>
<proteinExistence type="predicted"/>
<feature type="domain" description="DUF732" evidence="2">
    <location>
        <begin position="32"/>
        <end position="106"/>
    </location>
</feature>
<evidence type="ECO:0000256" key="1">
    <source>
        <dbReference type="SAM" id="SignalP"/>
    </source>
</evidence>
<dbReference type="Pfam" id="PF05305">
    <property type="entry name" value="DUF732"/>
    <property type="match status" value="1"/>
</dbReference>
<keyword evidence="1" id="KW-0732">Signal</keyword>
<dbReference type="EMBL" id="MIHC01000001">
    <property type="protein sequence ID" value="ODR11055.1"/>
    <property type="molecule type" value="Genomic_DNA"/>
</dbReference>
<organism evidence="3 4">
    <name type="scientific">Mycobacterium sherrisii</name>
    <dbReference type="NCBI Taxonomy" id="243061"/>
    <lineage>
        <taxon>Bacteria</taxon>
        <taxon>Bacillati</taxon>
        <taxon>Actinomycetota</taxon>
        <taxon>Actinomycetes</taxon>
        <taxon>Mycobacteriales</taxon>
        <taxon>Mycobacteriaceae</taxon>
        <taxon>Mycobacterium</taxon>
        <taxon>Mycobacterium simiae complex</taxon>
    </lineage>
</organism>
<evidence type="ECO:0000313" key="3">
    <source>
        <dbReference type="EMBL" id="ODR11055.1"/>
    </source>
</evidence>
<dbReference type="InterPro" id="IPR007969">
    <property type="entry name" value="DUF732"/>
</dbReference>
<evidence type="ECO:0000313" key="4">
    <source>
        <dbReference type="Proteomes" id="UP000094224"/>
    </source>
</evidence>